<reference evidence="2" key="2">
    <citation type="submission" date="2024-07" db="EMBL/GenBank/DDBJ databases">
        <title>Streptomyces haneummycinica sp. nov., a new antibiotic-producing actinobacterium isolated from marine sediment.</title>
        <authorList>
            <person name="Uemura M."/>
            <person name="Hamada M."/>
            <person name="Hirano S."/>
            <person name="Kobayashi K."/>
            <person name="Ohshiro T."/>
            <person name="Kobayashi T."/>
            <person name="Terahara T."/>
        </authorList>
    </citation>
    <scope>NUCLEOTIDE SEQUENCE</scope>
    <source>
        <strain evidence="2">KM77-8</strain>
    </source>
</reference>
<organism evidence="2">
    <name type="scientific">Streptomyces haneummycinicus</name>
    <dbReference type="NCBI Taxonomy" id="3074435"/>
    <lineage>
        <taxon>Bacteria</taxon>
        <taxon>Bacillati</taxon>
        <taxon>Actinomycetota</taxon>
        <taxon>Actinomycetes</taxon>
        <taxon>Kitasatosporales</taxon>
        <taxon>Streptomycetaceae</taxon>
        <taxon>Streptomyces</taxon>
    </lineage>
</organism>
<name>A0AAT9HMP7_9ACTN</name>
<proteinExistence type="predicted"/>
<dbReference type="EMBL" id="AP035768">
    <property type="protein sequence ID" value="BFO18737.1"/>
    <property type="molecule type" value="Genomic_DNA"/>
</dbReference>
<accession>A0AAT9HMP7</accession>
<feature type="region of interest" description="Disordered" evidence="1">
    <location>
        <begin position="52"/>
        <end position="84"/>
    </location>
</feature>
<protein>
    <submittedName>
        <fullName evidence="2">Uncharacterized protein</fullName>
    </submittedName>
</protein>
<dbReference type="AlphaFoldDB" id="A0AAT9HMP7"/>
<evidence type="ECO:0000313" key="2">
    <source>
        <dbReference type="EMBL" id="BFO18737.1"/>
    </source>
</evidence>
<reference evidence="2" key="1">
    <citation type="submission" date="2024-06" db="EMBL/GenBank/DDBJ databases">
        <authorList>
            <consortium name="consrtm"/>
            <person name="Uemura M."/>
            <person name="Terahara T."/>
        </authorList>
    </citation>
    <scope>NUCLEOTIDE SEQUENCE</scope>
    <source>
        <strain evidence="2">KM77-8</strain>
    </source>
</reference>
<gene>
    <name evidence="2" type="ORF">SHKM778_51250</name>
</gene>
<sequence length="84" mass="8648">MRAAEELGVPGAIEAEVVRDDVLFVGVEEEVSGLGFRGAVLAPAAPSFPSLGASPPDPFAQFPAPLEGHGELREQPPLARRSGG</sequence>
<evidence type="ECO:0000256" key="1">
    <source>
        <dbReference type="SAM" id="MobiDB-lite"/>
    </source>
</evidence>